<evidence type="ECO:0000313" key="1">
    <source>
        <dbReference type="EMBL" id="MED6161483.1"/>
    </source>
</evidence>
<sequence length="87" mass="9464">FITVGEKSVRSAQLTVQGLQGRVSDGDRVRVQSRLGHHQDFNGEIILAAGEMAPGENRYTLLAASAAVPGKKKDGCDTETLMHCRRR</sequence>
<protein>
    <submittedName>
        <fullName evidence="1">Uncharacterized protein</fullName>
    </submittedName>
</protein>
<reference evidence="1 2" key="1">
    <citation type="journal article" date="2023" name="Plants (Basel)">
        <title>Bridging the Gap: Combining Genomics and Transcriptomics Approaches to Understand Stylosanthes scabra, an Orphan Legume from the Brazilian Caatinga.</title>
        <authorList>
            <person name="Ferreira-Neto J.R.C."/>
            <person name="da Silva M.D."/>
            <person name="Binneck E."/>
            <person name="de Melo N.F."/>
            <person name="da Silva R.H."/>
            <person name="de Melo A.L.T.M."/>
            <person name="Pandolfi V."/>
            <person name="Bustamante F.O."/>
            <person name="Brasileiro-Vidal A.C."/>
            <person name="Benko-Iseppon A.M."/>
        </authorList>
    </citation>
    <scope>NUCLEOTIDE SEQUENCE [LARGE SCALE GENOMIC DNA]</scope>
    <source>
        <tissue evidence="1">Leaves</tissue>
    </source>
</reference>
<evidence type="ECO:0000313" key="2">
    <source>
        <dbReference type="Proteomes" id="UP001341840"/>
    </source>
</evidence>
<dbReference type="Proteomes" id="UP001341840">
    <property type="component" value="Unassembled WGS sequence"/>
</dbReference>
<dbReference type="EMBL" id="JASCZI010121378">
    <property type="protein sequence ID" value="MED6161483.1"/>
    <property type="molecule type" value="Genomic_DNA"/>
</dbReference>
<comment type="caution">
    <text evidence="1">The sequence shown here is derived from an EMBL/GenBank/DDBJ whole genome shotgun (WGS) entry which is preliminary data.</text>
</comment>
<name>A0ABU6UN66_9FABA</name>
<gene>
    <name evidence="1" type="ORF">PIB30_061095</name>
</gene>
<keyword evidence="2" id="KW-1185">Reference proteome</keyword>
<accession>A0ABU6UN66</accession>
<proteinExistence type="predicted"/>
<organism evidence="1 2">
    <name type="scientific">Stylosanthes scabra</name>
    <dbReference type="NCBI Taxonomy" id="79078"/>
    <lineage>
        <taxon>Eukaryota</taxon>
        <taxon>Viridiplantae</taxon>
        <taxon>Streptophyta</taxon>
        <taxon>Embryophyta</taxon>
        <taxon>Tracheophyta</taxon>
        <taxon>Spermatophyta</taxon>
        <taxon>Magnoliopsida</taxon>
        <taxon>eudicotyledons</taxon>
        <taxon>Gunneridae</taxon>
        <taxon>Pentapetalae</taxon>
        <taxon>rosids</taxon>
        <taxon>fabids</taxon>
        <taxon>Fabales</taxon>
        <taxon>Fabaceae</taxon>
        <taxon>Papilionoideae</taxon>
        <taxon>50 kb inversion clade</taxon>
        <taxon>dalbergioids sensu lato</taxon>
        <taxon>Dalbergieae</taxon>
        <taxon>Pterocarpus clade</taxon>
        <taxon>Stylosanthes</taxon>
    </lineage>
</organism>
<feature type="non-terminal residue" evidence="1">
    <location>
        <position position="1"/>
    </location>
</feature>